<gene>
    <name evidence="2" type="ORF">R1flu_025157</name>
</gene>
<comment type="caution">
    <text evidence="2">The sequence shown here is derived from an EMBL/GenBank/DDBJ whole genome shotgun (WGS) entry which is preliminary data.</text>
</comment>
<evidence type="ECO:0000256" key="1">
    <source>
        <dbReference type="SAM" id="MobiDB-lite"/>
    </source>
</evidence>
<evidence type="ECO:0000313" key="2">
    <source>
        <dbReference type="EMBL" id="KAL2613465.1"/>
    </source>
</evidence>
<name>A0ABD1XXB7_9MARC</name>
<evidence type="ECO:0000313" key="3">
    <source>
        <dbReference type="Proteomes" id="UP001605036"/>
    </source>
</evidence>
<proteinExistence type="predicted"/>
<organism evidence="2 3">
    <name type="scientific">Riccia fluitans</name>
    <dbReference type="NCBI Taxonomy" id="41844"/>
    <lineage>
        <taxon>Eukaryota</taxon>
        <taxon>Viridiplantae</taxon>
        <taxon>Streptophyta</taxon>
        <taxon>Embryophyta</taxon>
        <taxon>Marchantiophyta</taxon>
        <taxon>Marchantiopsida</taxon>
        <taxon>Marchantiidae</taxon>
        <taxon>Marchantiales</taxon>
        <taxon>Ricciaceae</taxon>
        <taxon>Riccia</taxon>
    </lineage>
</organism>
<dbReference type="AlphaFoldDB" id="A0ABD1XXB7"/>
<feature type="compositionally biased region" description="Polar residues" evidence="1">
    <location>
        <begin position="59"/>
        <end position="83"/>
    </location>
</feature>
<sequence>MDWTETILELAALRAVDGLTAHSWMPQYRESSRGLMVNPETDAFQMVNFAPPVIHGQIAASSSSRQPAGTSSPEKSTQIKKLNEDQNWNSCVAAAATGGASSIEA</sequence>
<reference evidence="2 3" key="1">
    <citation type="submission" date="2024-09" db="EMBL/GenBank/DDBJ databases">
        <title>Chromosome-scale assembly of Riccia fluitans.</title>
        <authorList>
            <person name="Paukszto L."/>
            <person name="Sawicki J."/>
            <person name="Karawczyk K."/>
            <person name="Piernik-Szablinska J."/>
            <person name="Szczecinska M."/>
            <person name="Mazdziarz M."/>
        </authorList>
    </citation>
    <scope>NUCLEOTIDE SEQUENCE [LARGE SCALE GENOMIC DNA]</scope>
    <source>
        <strain evidence="2">Rf_01</strain>
        <tissue evidence="2">Aerial parts of the thallus</tissue>
    </source>
</reference>
<dbReference type="EMBL" id="JBHFFA010000007">
    <property type="protein sequence ID" value="KAL2613465.1"/>
    <property type="molecule type" value="Genomic_DNA"/>
</dbReference>
<accession>A0ABD1XXB7</accession>
<feature type="region of interest" description="Disordered" evidence="1">
    <location>
        <begin position="58"/>
        <end position="83"/>
    </location>
</feature>
<protein>
    <submittedName>
        <fullName evidence="2">Uncharacterized protein</fullName>
    </submittedName>
</protein>
<keyword evidence="3" id="KW-1185">Reference proteome</keyword>
<dbReference type="Proteomes" id="UP001605036">
    <property type="component" value="Unassembled WGS sequence"/>
</dbReference>